<proteinExistence type="predicted"/>
<name>A0A3P7I3Z4_STRVU</name>
<feature type="compositionally biased region" description="Basic and acidic residues" evidence="1">
    <location>
        <begin position="19"/>
        <end position="34"/>
    </location>
</feature>
<feature type="non-terminal residue" evidence="2">
    <location>
        <position position="34"/>
    </location>
</feature>
<organism evidence="2 3">
    <name type="scientific">Strongylus vulgaris</name>
    <name type="common">Blood worm</name>
    <dbReference type="NCBI Taxonomy" id="40348"/>
    <lineage>
        <taxon>Eukaryota</taxon>
        <taxon>Metazoa</taxon>
        <taxon>Ecdysozoa</taxon>
        <taxon>Nematoda</taxon>
        <taxon>Chromadorea</taxon>
        <taxon>Rhabditida</taxon>
        <taxon>Rhabditina</taxon>
        <taxon>Rhabditomorpha</taxon>
        <taxon>Strongyloidea</taxon>
        <taxon>Strongylidae</taxon>
        <taxon>Strongylus</taxon>
    </lineage>
</organism>
<dbReference type="AlphaFoldDB" id="A0A3P7I3Z4"/>
<feature type="region of interest" description="Disordered" evidence="1">
    <location>
        <begin position="1"/>
        <end position="34"/>
    </location>
</feature>
<keyword evidence="3" id="KW-1185">Reference proteome</keyword>
<dbReference type="Proteomes" id="UP000270094">
    <property type="component" value="Unassembled WGS sequence"/>
</dbReference>
<evidence type="ECO:0000313" key="3">
    <source>
        <dbReference type="Proteomes" id="UP000270094"/>
    </source>
</evidence>
<gene>
    <name evidence="2" type="ORF">SVUK_LOCUS3119</name>
</gene>
<sequence>MVGRTKKVAGRGRGRPAKATKDEDVNGEDKTIVK</sequence>
<dbReference type="OrthoDB" id="5868736at2759"/>
<accession>A0A3P7I3Z4</accession>
<evidence type="ECO:0000256" key="1">
    <source>
        <dbReference type="SAM" id="MobiDB-lite"/>
    </source>
</evidence>
<reference evidence="2 3" key="1">
    <citation type="submission" date="2018-11" db="EMBL/GenBank/DDBJ databases">
        <authorList>
            <consortium name="Pathogen Informatics"/>
        </authorList>
    </citation>
    <scope>NUCLEOTIDE SEQUENCE [LARGE SCALE GENOMIC DNA]</scope>
</reference>
<dbReference type="EMBL" id="UYYB01007708">
    <property type="protein sequence ID" value="VDM68121.1"/>
    <property type="molecule type" value="Genomic_DNA"/>
</dbReference>
<feature type="compositionally biased region" description="Basic residues" evidence="1">
    <location>
        <begin position="1"/>
        <end position="18"/>
    </location>
</feature>
<evidence type="ECO:0000313" key="2">
    <source>
        <dbReference type="EMBL" id="VDM68121.1"/>
    </source>
</evidence>
<protein>
    <submittedName>
        <fullName evidence="2">Uncharacterized protein</fullName>
    </submittedName>
</protein>